<dbReference type="Gene3D" id="3.30.700.10">
    <property type="entry name" value="Glycoprotein, Type 4 Pilin"/>
    <property type="match status" value="1"/>
</dbReference>
<dbReference type="InterPro" id="IPR012902">
    <property type="entry name" value="N_methyl_site"/>
</dbReference>
<dbReference type="NCBIfam" id="TIGR02532">
    <property type="entry name" value="IV_pilin_GFxxxE"/>
    <property type="match status" value="1"/>
</dbReference>
<dbReference type="GO" id="GO:0043683">
    <property type="term" value="P:type IV pilus assembly"/>
    <property type="evidence" value="ECO:0007669"/>
    <property type="project" value="InterPro"/>
</dbReference>
<dbReference type="SUPFAM" id="SSF54523">
    <property type="entry name" value="Pili subunits"/>
    <property type="match status" value="1"/>
</dbReference>
<dbReference type="GO" id="GO:0015628">
    <property type="term" value="P:protein secretion by the type II secretion system"/>
    <property type="evidence" value="ECO:0007669"/>
    <property type="project" value="InterPro"/>
</dbReference>
<gene>
    <name evidence="3" type="ORF">J2W39_001848</name>
</gene>
<dbReference type="InterPro" id="IPR031982">
    <property type="entry name" value="PilE-like"/>
</dbReference>
<dbReference type="Pfam" id="PF16732">
    <property type="entry name" value="ComP_DUS"/>
    <property type="match status" value="1"/>
</dbReference>
<keyword evidence="1" id="KW-0488">Methylation</keyword>
<proteinExistence type="predicted"/>
<feature type="transmembrane region" description="Helical" evidence="2">
    <location>
        <begin position="21"/>
        <end position="43"/>
    </location>
</feature>
<evidence type="ECO:0000256" key="1">
    <source>
        <dbReference type="ARBA" id="ARBA00022481"/>
    </source>
</evidence>
<sequence>MKQQSARRPASHARMASMGFTLIEVMVTVAIVAILASIAYPSYTDYLRRGSVQEAVGNLSDYRAQMEQFYQDNRNYGTGTTCGITLPSTTRNFTYSCAPGTPPQTYTATATGRTGTSVAGFAYTIDQRNSQGTTCTNCAWGFSNSTSWILRKP</sequence>
<dbReference type="PRINTS" id="PR00813">
    <property type="entry name" value="BCTERIALGSPG"/>
</dbReference>
<dbReference type="EMBL" id="JAUSRV010000004">
    <property type="protein sequence ID" value="MDP9970615.1"/>
    <property type="molecule type" value="Genomic_DNA"/>
</dbReference>
<dbReference type="PANTHER" id="PTHR30093">
    <property type="entry name" value="GENERAL SECRETION PATHWAY PROTEIN G"/>
    <property type="match status" value="1"/>
</dbReference>
<dbReference type="InterPro" id="IPR045584">
    <property type="entry name" value="Pilin-like"/>
</dbReference>
<protein>
    <submittedName>
        <fullName evidence="3">Type IV pilus assembly protein PilE</fullName>
    </submittedName>
</protein>
<comment type="caution">
    <text evidence="3">The sequence shown here is derived from an EMBL/GenBank/DDBJ whole genome shotgun (WGS) entry which is preliminary data.</text>
</comment>
<keyword evidence="2" id="KW-1133">Transmembrane helix</keyword>
<organism evidence="3 4">
    <name type="scientific">Variovorax paradoxus</name>
    <dbReference type="NCBI Taxonomy" id="34073"/>
    <lineage>
        <taxon>Bacteria</taxon>
        <taxon>Pseudomonadati</taxon>
        <taxon>Pseudomonadota</taxon>
        <taxon>Betaproteobacteria</taxon>
        <taxon>Burkholderiales</taxon>
        <taxon>Comamonadaceae</taxon>
        <taxon>Variovorax</taxon>
    </lineage>
</organism>
<keyword evidence="2" id="KW-0472">Membrane</keyword>
<dbReference type="RefSeq" id="WP_307593310.1">
    <property type="nucleotide sequence ID" value="NZ_CAXUQE020000001.1"/>
</dbReference>
<name>A0AAW8EDR7_VARPD</name>
<reference evidence="3" key="1">
    <citation type="submission" date="2023-07" db="EMBL/GenBank/DDBJ databases">
        <title>Sorghum-associated microbial communities from plants grown in Nebraska, USA.</title>
        <authorList>
            <person name="Schachtman D."/>
        </authorList>
    </citation>
    <scope>NUCLEOTIDE SEQUENCE</scope>
    <source>
        <strain evidence="3">DS3315</strain>
    </source>
</reference>
<evidence type="ECO:0000256" key="2">
    <source>
        <dbReference type="SAM" id="Phobius"/>
    </source>
</evidence>
<accession>A0AAW8EDR7</accession>
<dbReference type="GO" id="GO:0015627">
    <property type="term" value="C:type II protein secretion system complex"/>
    <property type="evidence" value="ECO:0007669"/>
    <property type="project" value="InterPro"/>
</dbReference>
<evidence type="ECO:0000313" key="4">
    <source>
        <dbReference type="Proteomes" id="UP001224845"/>
    </source>
</evidence>
<dbReference type="Proteomes" id="UP001224845">
    <property type="component" value="Unassembled WGS sequence"/>
</dbReference>
<keyword evidence="2" id="KW-0812">Transmembrane</keyword>
<dbReference type="InterPro" id="IPR000983">
    <property type="entry name" value="Bac_GSPG_pilin"/>
</dbReference>
<dbReference type="Pfam" id="PF07963">
    <property type="entry name" value="N_methyl"/>
    <property type="match status" value="1"/>
</dbReference>
<dbReference type="AlphaFoldDB" id="A0AAW8EDR7"/>
<evidence type="ECO:0000313" key="3">
    <source>
        <dbReference type="EMBL" id="MDP9970615.1"/>
    </source>
</evidence>
<dbReference type="PANTHER" id="PTHR30093:SF47">
    <property type="entry name" value="TYPE IV PILUS NON-CORE MINOR PILIN PILE"/>
    <property type="match status" value="1"/>
</dbReference>